<feature type="compositionally biased region" description="Low complexity" evidence="1">
    <location>
        <begin position="178"/>
        <end position="189"/>
    </location>
</feature>
<evidence type="ECO:0000313" key="2">
    <source>
        <dbReference type="EMBL" id="CAD6939622.1"/>
    </source>
</evidence>
<dbReference type="Gene3D" id="3.40.50.300">
    <property type="entry name" value="P-loop containing nucleotide triphosphate hydrolases"/>
    <property type="match status" value="1"/>
</dbReference>
<feature type="region of interest" description="Disordered" evidence="1">
    <location>
        <begin position="152"/>
        <end position="215"/>
    </location>
</feature>
<evidence type="ECO:0008006" key="4">
    <source>
        <dbReference type="Google" id="ProtNLM"/>
    </source>
</evidence>
<reference evidence="2 3" key="1">
    <citation type="submission" date="2020-10" db="EMBL/GenBank/DDBJ databases">
        <authorList>
            <person name="Sedaghatjoo S."/>
        </authorList>
    </citation>
    <scope>NUCLEOTIDE SEQUENCE [LARGE SCALE GENOMIC DNA]</scope>
    <source>
        <strain evidence="2 3">LLFL</strain>
    </source>
</reference>
<protein>
    <recommendedName>
        <fullName evidence="4">DEAD/DEAH box helicase domain-containing protein</fullName>
    </recommendedName>
</protein>
<sequence>MPSVVALRSLGLSPSCDLTAASDATVARLDAFLGTATVALSRLRLWTATMPGTPQSSSGTSRTPLAAIVSVPQQAASIPQAATAAVVALALALDVDEEDETSFRLARSSPRTKLSCALRGSDQVENVSLSLNDDQIGADALCALAQSLSAHEPRPFAAPRPPSAVTQLPHARHGPDSAPEAAAAPTAATVMGAESVQASGSSAALPEESTNSMKRKRSELSIHVSRSSASQLPPLHVLTAAVRAAMHNMNFIPKPWQVETVYRIIAGMDGVVAAGTGSGKSMVWYYIPLILPKAKILVMTALKKIEKHQLGMVDGSESSALSLSPC</sequence>
<dbReference type="EMBL" id="CAJHJF010003995">
    <property type="protein sequence ID" value="CAD6939622.1"/>
    <property type="molecule type" value="Genomic_DNA"/>
</dbReference>
<evidence type="ECO:0000256" key="1">
    <source>
        <dbReference type="SAM" id="MobiDB-lite"/>
    </source>
</evidence>
<comment type="caution">
    <text evidence="2">The sequence shown here is derived from an EMBL/GenBank/DDBJ whole genome shotgun (WGS) entry which is preliminary data.</text>
</comment>
<dbReference type="InterPro" id="IPR027417">
    <property type="entry name" value="P-loop_NTPase"/>
</dbReference>
<keyword evidence="3" id="KW-1185">Reference proteome</keyword>
<dbReference type="SUPFAM" id="SSF52540">
    <property type="entry name" value="P-loop containing nucleoside triphosphate hydrolases"/>
    <property type="match status" value="1"/>
</dbReference>
<dbReference type="AlphaFoldDB" id="A0A9N8LSS9"/>
<accession>A0A9N8LSS9</accession>
<feature type="compositionally biased region" description="Polar residues" evidence="1">
    <location>
        <begin position="196"/>
        <end position="212"/>
    </location>
</feature>
<proteinExistence type="predicted"/>
<organism evidence="2 3">
    <name type="scientific">Tilletia laevis</name>
    <dbReference type="NCBI Taxonomy" id="157183"/>
    <lineage>
        <taxon>Eukaryota</taxon>
        <taxon>Fungi</taxon>
        <taxon>Dikarya</taxon>
        <taxon>Basidiomycota</taxon>
        <taxon>Ustilaginomycotina</taxon>
        <taxon>Exobasidiomycetes</taxon>
        <taxon>Tilletiales</taxon>
        <taxon>Tilletiaceae</taxon>
        <taxon>Tilletia</taxon>
    </lineage>
</organism>
<dbReference type="Proteomes" id="UP000836404">
    <property type="component" value="Unassembled WGS sequence"/>
</dbReference>
<name>A0A9N8LSS9_9BASI</name>
<gene>
    <name evidence="2" type="ORF">JKILLFL_G9074</name>
</gene>
<evidence type="ECO:0000313" key="3">
    <source>
        <dbReference type="Proteomes" id="UP000836404"/>
    </source>
</evidence>